<accession>A0A0G4GUH1</accession>
<gene>
    <name evidence="1" type="ORF">Cvel_23433</name>
</gene>
<protein>
    <submittedName>
        <fullName evidence="1">Uncharacterized protein</fullName>
    </submittedName>
</protein>
<dbReference type="AlphaFoldDB" id="A0A0G4GUH1"/>
<sequence length="104" mass="11437">MESTDLLACTEKQVTLGQRTCWRLQKPGDFGHFPDAQTAHRDKTREVVEAVEKEESLDAQSACDLTERSQLLQVCESAPLDRQVPVDSADALKGRQVAAVPVEG</sequence>
<dbReference type="VEuPathDB" id="CryptoDB:Cvel_23433"/>
<organism evidence="1">
    <name type="scientific">Chromera velia CCMP2878</name>
    <dbReference type="NCBI Taxonomy" id="1169474"/>
    <lineage>
        <taxon>Eukaryota</taxon>
        <taxon>Sar</taxon>
        <taxon>Alveolata</taxon>
        <taxon>Colpodellida</taxon>
        <taxon>Chromeraceae</taxon>
        <taxon>Chromera</taxon>
    </lineage>
</organism>
<evidence type="ECO:0000313" key="1">
    <source>
        <dbReference type="EMBL" id="CEM34487.1"/>
    </source>
</evidence>
<proteinExistence type="predicted"/>
<name>A0A0G4GUH1_9ALVE</name>
<reference evidence="1" key="1">
    <citation type="submission" date="2014-11" db="EMBL/GenBank/DDBJ databases">
        <authorList>
            <person name="Otto D Thomas"/>
            <person name="Naeem Raeece"/>
        </authorList>
    </citation>
    <scope>NUCLEOTIDE SEQUENCE</scope>
</reference>
<dbReference type="EMBL" id="CDMZ01001564">
    <property type="protein sequence ID" value="CEM34487.1"/>
    <property type="molecule type" value="Genomic_DNA"/>
</dbReference>